<dbReference type="GO" id="GO:0031640">
    <property type="term" value="P:killing of cells of another organism"/>
    <property type="evidence" value="ECO:0007669"/>
    <property type="project" value="UniProtKB-KW"/>
</dbReference>
<dbReference type="Proteomes" id="UP000245216">
    <property type="component" value="Unassembled WGS sequence"/>
</dbReference>
<keyword evidence="6" id="KW-0547">Nucleotide-binding</keyword>
<keyword evidence="4 14" id="KW-0812">Transmembrane</keyword>
<evidence type="ECO:0000256" key="7">
    <source>
        <dbReference type="ARBA" id="ARBA00022801"/>
    </source>
</evidence>
<dbReference type="InterPro" id="IPR039421">
    <property type="entry name" value="Type_1_exporter"/>
</dbReference>
<dbReference type="GO" id="GO:0005886">
    <property type="term" value="C:plasma membrane"/>
    <property type="evidence" value="ECO:0007669"/>
    <property type="project" value="UniProtKB-SubCell"/>
</dbReference>
<evidence type="ECO:0000256" key="14">
    <source>
        <dbReference type="SAM" id="Phobius"/>
    </source>
</evidence>
<evidence type="ECO:0000313" key="19">
    <source>
        <dbReference type="Proteomes" id="UP000245216"/>
    </source>
</evidence>
<dbReference type="SUPFAM" id="SSF90123">
    <property type="entry name" value="ABC transporter transmembrane region"/>
    <property type="match status" value="1"/>
</dbReference>
<keyword evidence="8" id="KW-0067">ATP-binding</keyword>
<dbReference type="PANTHER" id="PTHR43394">
    <property type="entry name" value="ATP-DEPENDENT PERMEASE MDL1, MITOCHONDRIAL"/>
    <property type="match status" value="1"/>
</dbReference>
<evidence type="ECO:0000256" key="9">
    <source>
        <dbReference type="ARBA" id="ARBA00022989"/>
    </source>
</evidence>
<sequence length="729" mass="80410">MPLQEAVSVDAAPEARPQDLYKPWIEAVLSIARHYRLDVSPQNLELTANWLKGKDVAYVLRRLAKEAGLYVKPVTLSEGDLNIWRLPLLVQLENGQVGVVEQINEGGLLGIRYSGDEGLLSEVAVADLLSNVRAAFVMRPIHAVADARVDDYVKPFEKHWLKQIVFSEWRPYSHLFVASFLINVLGLSGILFTRQVYDRVIPAESYPTLYVLFSGVMVALVFAFIFRIARSKVINMLGKRADLRVSDRVYGRVLRIRNSDRPQSTGSLIAQVRELDSIREMLTSATITSLVDIPFFVLFCVVFWYLAGSLVWVPLIAVVLMVTPSLLAQPRLRQYASQSAREASLRNAILVEAVQGYEDIKTTQSELRFQNQWNNFNAASADVALKLRSLNSWLSSWTSTVQGSVFALIVMFGAFKVIDGELSTGSVIAASILGTRMLAPMAKLTAVLSRWQQTKVAIGAIDKLMALPTDDDSAEEGRIHVANVRGNYVFKDCQVSYRSDNPTPALSIKDLQIHAGEKIGILGRNGAGKSTLLQVLSGLLIPSEGTATIEGVSLAHIDTADLRRDTGLLSQSASLFYGTIRDNITLGAPLASDQDILKALTMTGAIEFIQRLPTGLDHVLTEGGKGLSGGQRQALLLSRLILANPDVVLLDEPTSAMDDASERHFIRHLQHWAQDKTLVMATHKLRMLELVDRILVVSNGKIVMDDKKQVVLDKLAQGAKKKQEPANDN</sequence>
<dbReference type="GO" id="GO:0016887">
    <property type="term" value="F:ATP hydrolysis activity"/>
    <property type="evidence" value="ECO:0007669"/>
    <property type="project" value="InterPro"/>
</dbReference>
<dbReference type="InterPro" id="IPR036640">
    <property type="entry name" value="ABC1_TM_sf"/>
</dbReference>
<evidence type="ECO:0000259" key="15">
    <source>
        <dbReference type="PROSITE" id="PS50893"/>
    </source>
</evidence>
<dbReference type="InterPro" id="IPR005074">
    <property type="entry name" value="Peptidase_C39"/>
</dbReference>
<dbReference type="InterPro" id="IPR003439">
    <property type="entry name" value="ABC_transporter-like_ATP-bd"/>
</dbReference>
<keyword evidence="5" id="KW-0204">Cytolysis</keyword>
<evidence type="ECO:0000256" key="6">
    <source>
        <dbReference type="ARBA" id="ARBA00022741"/>
    </source>
</evidence>
<dbReference type="AlphaFoldDB" id="A0A2U2BQG6"/>
<evidence type="ECO:0000313" key="18">
    <source>
        <dbReference type="EMBL" id="PWE16251.1"/>
    </source>
</evidence>
<reference evidence="18 19" key="1">
    <citation type="submission" date="2018-05" db="EMBL/GenBank/DDBJ databases">
        <title>Genome Sequence of an Efficient Indole-Degrading Bacterium, Alcaligenes sp.YBY.</title>
        <authorList>
            <person name="Yang B."/>
        </authorList>
    </citation>
    <scope>NUCLEOTIDE SEQUENCE [LARGE SCALE GENOMIC DNA]</scope>
    <source>
        <strain evidence="18 19">YBY</strain>
    </source>
</reference>
<evidence type="ECO:0000256" key="13">
    <source>
        <dbReference type="ARBA" id="ARBA00072252"/>
    </source>
</evidence>
<dbReference type="Gene3D" id="3.40.50.300">
    <property type="entry name" value="P-loop containing nucleotide triphosphate hydrolases"/>
    <property type="match status" value="1"/>
</dbReference>
<dbReference type="GO" id="GO:0005524">
    <property type="term" value="F:ATP binding"/>
    <property type="evidence" value="ECO:0007669"/>
    <property type="project" value="UniProtKB-KW"/>
</dbReference>
<dbReference type="Gene3D" id="3.90.70.10">
    <property type="entry name" value="Cysteine proteinases"/>
    <property type="match status" value="1"/>
</dbReference>
<comment type="function">
    <text evidence="11">Involved in the export of calmodulin-sensitive adenylate cyclase-hemolysin (cyclolysin).</text>
</comment>
<evidence type="ECO:0000256" key="4">
    <source>
        <dbReference type="ARBA" id="ARBA00022692"/>
    </source>
</evidence>
<dbReference type="PROSITE" id="PS50893">
    <property type="entry name" value="ABC_TRANSPORTER_2"/>
    <property type="match status" value="1"/>
</dbReference>
<comment type="similarity">
    <text evidence="12">Belongs to the ABC transporter superfamily. Cyclolysin exporter (TC 3.A.1.109.2) family.</text>
</comment>
<feature type="domain" description="Peptidase C39" evidence="17">
    <location>
        <begin position="16"/>
        <end position="136"/>
    </location>
</feature>
<evidence type="ECO:0000256" key="2">
    <source>
        <dbReference type="ARBA" id="ARBA00022448"/>
    </source>
</evidence>
<dbReference type="Gene3D" id="1.20.1560.10">
    <property type="entry name" value="ABC transporter type 1, transmembrane domain"/>
    <property type="match status" value="1"/>
</dbReference>
<dbReference type="GO" id="GO:0015421">
    <property type="term" value="F:ABC-type oligopeptide transporter activity"/>
    <property type="evidence" value="ECO:0007669"/>
    <property type="project" value="TreeGrafter"/>
</dbReference>
<evidence type="ECO:0000259" key="16">
    <source>
        <dbReference type="PROSITE" id="PS50929"/>
    </source>
</evidence>
<dbReference type="InterPro" id="IPR011527">
    <property type="entry name" value="ABC1_TM_dom"/>
</dbReference>
<feature type="transmembrane region" description="Helical" evidence="14">
    <location>
        <begin position="311"/>
        <end position="328"/>
    </location>
</feature>
<comment type="caution">
    <text evidence="18">The sequence shown here is derived from an EMBL/GenBank/DDBJ whole genome shotgun (WGS) entry which is preliminary data.</text>
</comment>
<feature type="transmembrane region" description="Helical" evidence="14">
    <location>
        <begin position="175"/>
        <end position="197"/>
    </location>
</feature>
<dbReference type="InterPro" id="IPR017871">
    <property type="entry name" value="ABC_transporter-like_CS"/>
</dbReference>
<dbReference type="InterPro" id="IPR003593">
    <property type="entry name" value="AAA+_ATPase"/>
</dbReference>
<comment type="subcellular location">
    <subcellularLocation>
        <location evidence="1">Cell membrane</location>
        <topology evidence="1">Multi-pass membrane protein</topology>
    </subcellularLocation>
</comment>
<dbReference type="GO" id="GO:0006508">
    <property type="term" value="P:proteolysis"/>
    <property type="evidence" value="ECO:0007669"/>
    <property type="project" value="InterPro"/>
</dbReference>
<dbReference type="PANTHER" id="PTHR43394:SF1">
    <property type="entry name" value="ATP-BINDING CASSETTE SUB-FAMILY B MEMBER 10, MITOCHONDRIAL"/>
    <property type="match status" value="1"/>
</dbReference>
<dbReference type="InterPro" id="IPR027417">
    <property type="entry name" value="P-loop_NTPase"/>
</dbReference>
<keyword evidence="10 14" id="KW-0472">Membrane</keyword>
<dbReference type="GO" id="GO:0008233">
    <property type="term" value="F:peptidase activity"/>
    <property type="evidence" value="ECO:0007669"/>
    <property type="project" value="InterPro"/>
</dbReference>
<gene>
    <name evidence="18" type="ORF">DF183_05895</name>
</gene>
<dbReference type="PROSITE" id="PS00211">
    <property type="entry name" value="ABC_TRANSPORTER_1"/>
    <property type="match status" value="1"/>
</dbReference>
<feature type="domain" description="ABC transmembrane type-1" evidence="16">
    <location>
        <begin position="175"/>
        <end position="453"/>
    </location>
</feature>
<name>A0A2U2BQG6_ALCFA</name>
<keyword evidence="7" id="KW-0378">Hydrolase</keyword>
<accession>A0A2U2BQG6</accession>
<evidence type="ECO:0000256" key="1">
    <source>
        <dbReference type="ARBA" id="ARBA00004651"/>
    </source>
</evidence>
<keyword evidence="3" id="KW-1003">Cell membrane</keyword>
<dbReference type="SMART" id="SM00382">
    <property type="entry name" value="AAA"/>
    <property type="match status" value="1"/>
</dbReference>
<evidence type="ECO:0000256" key="10">
    <source>
        <dbReference type="ARBA" id="ARBA00023136"/>
    </source>
</evidence>
<dbReference type="InterPro" id="IPR017750">
    <property type="entry name" value="ATPase_T1SS"/>
</dbReference>
<feature type="transmembrane region" description="Helical" evidence="14">
    <location>
        <begin position="281"/>
        <end position="305"/>
    </location>
</feature>
<keyword evidence="9 14" id="KW-1133">Transmembrane helix</keyword>
<dbReference type="FunFam" id="3.40.50.300:FF:000299">
    <property type="entry name" value="ABC transporter ATP-binding protein/permease"/>
    <property type="match status" value="1"/>
</dbReference>
<dbReference type="Pfam" id="PF00005">
    <property type="entry name" value="ABC_tran"/>
    <property type="match status" value="1"/>
</dbReference>
<evidence type="ECO:0000256" key="11">
    <source>
        <dbReference type="ARBA" id="ARBA00055355"/>
    </source>
</evidence>
<dbReference type="SUPFAM" id="SSF52540">
    <property type="entry name" value="P-loop containing nucleoside triphosphate hydrolases"/>
    <property type="match status" value="1"/>
</dbReference>
<evidence type="ECO:0000256" key="8">
    <source>
        <dbReference type="ARBA" id="ARBA00022840"/>
    </source>
</evidence>
<keyword evidence="2" id="KW-0813">Transport</keyword>
<dbReference type="CDD" id="cd18587">
    <property type="entry name" value="ABC_6TM_LapB_like"/>
    <property type="match status" value="1"/>
</dbReference>
<evidence type="ECO:0000256" key="3">
    <source>
        <dbReference type="ARBA" id="ARBA00022475"/>
    </source>
</evidence>
<keyword evidence="5" id="KW-0354">Hemolysis</keyword>
<organism evidence="18 19">
    <name type="scientific">Alcaligenes faecalis</name>
    <dbReference type="NCBI Taxonomy" id="511"/>
    <lineage>
        <taxon>Bacteria</taxon>
        <taxon>Pseudomonadati</taxon>
        <taxon>Pseudomonadota</taxon>
        <taxon>Betaproteobacteria</taxon>
        <taxon>Burkholderiales</taxon>
        <taxon>Alcaligenaceae</taxon>
        <taxon>Alcaligenes</taxon>
    </lineage>
</organism>
<dbReference type="PROSITE" id="PS50929">
    <property type="entry name" value="ABC_TM1F"/>
    <property type="match status" value="1"/>
</dbReference>
<dbReference type="STRING" id="511.UZ73_18155"/>
<dbReference type="PROSITE" id="PS50990">
    <property type="entry name" value="PEPTIDASE_C39"/>
    <property type="match status" value="1"/>
</dbReference>
<reference evidence="18 19" key="2">
    <citation type="submission" date="2018-05" db="EMBL/GenBank/DDBJ databases">
        <authorList>
            <person name="Lanie J.A."/>
            <person name="Ng W.-L."/>
            <person name="Kazmierczak K.M."/>
            <person name="Andrzejewski T.M."/>
            <person name="Davidsen T.M."/>
            <person name="Wayne K.J."/>
            <person name="Tettelin H."/>
            <person name="Glass J.I."/>
            <person name="Rusch D."/>
            <person name="Podicherti R."/>
            <person name="Tsui H.-C.T."/>
            <person name="Winkler M.E."/>
        </authorList>
    </citation>
    <scope>NUCLEOTIDE SEQUENCE [LARGE SCALE GENOMIC DNA]</scope>
    <source>
        <strain evidence="18 19">YBY</strain>
    </source>
</reference>
<dbReference type="NCBIfam" id="TIGR03375">
    <property type="entry name" value="type_I_sec_LssB"/>
    <property type="match status" value="1"/>
</dbReference>
<evidence type="ECO:0000256" key="12">
    <source>
        <dbReference type="ARBA" id="ARBA00061173"/>
    </source>
</evidence>
<dbReference type="EMBL" id="QEXO01000001">
    <property type="protein sequence ID" value="PWE16251.1"/>
    <property type="molecule type" value="Genomic_DNA"/>
</dbReference>
<dbReference type="Pfam" id="PF00664">
    <property type="entry name" value="ABC_membrane"/>
    <property type="match status" value="1"/>
</dbReference>
<feature type="transmembrane region" description="Helical" evidence="14">
    <location>
        <begin position="394"/>
        <end position="415"/>
    </location>
</feature>
<feature type="domain" description="ABC transporter" evidence="15">
    <location>
        <begin position="484"/>
        <end position="724"/>
    </location>
</feature>
<protein>
    <recommendedName>
        <fullName evidence="13">Cyclolysin secretion/processing ATP-binding protein CyaB</fullName>
    </recommendedName>
</protein>
<proteinExistence type="inferred from homology"/>
<evidence type="ECO:0000256" key="5">
    <source>
        <dbReference type="ARBA" id="ARBA00022735"/>
    </source>
</evidence>
<evidence type="ECO:0000259" key="17">
    <source>
        <dbReference type="PROSITE" id="PS50990"/>
    </source>
</evidence>
<feature type="transmembrane region" description="Helical" evidence="14">
    <location>
        <begin position="209"/>
        <end position="229"/>
    </location>
</feature>